<dbReference type="GO" id="GO:0003723">
    <property type="term" value="F:RNA binding"/>
    <property type="evidence" value="ECO:0007669"/>
    <property type="project" value="InterPro"/>
</dbReference>
<evidence type="ECO:0000313" key="6">
    <source>
        <dbReference type="EMBL" id="SFV20566.1"/>
    </source>
</evidence>
<feature type="region of interest" description="Disordered" evidence="4">
    <location>
        <begin position="1"/>
        <end position="30"/>
    </location>
</feature>
<organism evidence="6 7">
    <name type="scientific">Micrococcus terreus</name>
    <dbReference type="NCBI Taxonomy" id="574650"/>
    <lineage>
        <taxon>Bacteria</taxon>
        <taxon>Bacillati</taxon>
        <taxon>Actinomycetota</taxon>
        <taxon>Actinomycetes</taxon>
        <taxon>Micrococcales</taxon>
        <taxon>Micrococcaceae</taxon>
        <taxon>Micrococcus</taxon>
    </lineage>
</organism>
<dbReference type="PANTHER" id="PTHR43191">
    <property type="entry name" value="RRNA METHYLTRANSFERASE 3"/>
    <property type="match status" value="1"/>
</dbReference>
<name>A0A1I7MF71_9MICC</name>
<evidence type="ECO:0000256" key="4">
    <source>
        <dbReference type="SAM" id="MobiDB-lite"/>
    </source>
</evidence>
<comment type="similarity">
    <text evidence="1">Belongs to the class IV-like SAM-binding methyltransferase superfamily. RNA methyltransferase TrmH family.</text>
</comment>
<evidence type="ECO:0000313" key="7">
    <source>
        <dbReference type="Proteomes" id="UP000198881"/>
    </source>
</evidence>
<evidence type="ECO:0000256" key="1">
    <source>
        <dbReference type="ARBA" id="ARBA00007228"/>
    </source>
</evidence>
<dbReference type="AlphaFoldDB" id="A0A1I7MF71"/>
<dbReference type="PANTHER" id="PTHR43191:SF2">
    <property type="entry name" value="RRNA METHYLTRANSFERASE 3, MITOCHONDRIAL"/>
    <property type="match status" value="1"/>
</dbReference>
<keyword evidence="3 6" id="KW-0808">Transferase</keyword>
<dbReference type="EMBL" id="FPCG01000001">
    <property type="protein sequence ID" value="SFV20566.1"/>
    <property type="molecule type" value="Genomic_DNA"/>
</dbReference>
<dbReference type="InterPro" id="IPR029026">
    <property type="entry name" value="tRNA_m1G_MTases_N"/>
</dbReference>
<dbReference type="InterPro" id="IPR051259">
    <property type="entry name" value="rRNA_Methyltransferase"/>
</dbReference>
<sequence>MSAGREVRPADPRDRMHTERPDQDVMTNPRADRVKRVARLAGRSARLREGLFLAEGPQSSREALRLHLGELPARAWRHGSVVESVYVSESWDGHNDGLAALVDQVVSLRVPVRRASAEVLAAMSDAVSPQGIVTVCRVPQALRSADRHASSDRLRERVENVVPETARLVAVLCRVQDPGNAGTIIRAADAAGADAVLLTGGSVDVLNPKTVRSTAGSLFHLPVASGVDVELAAQVLGERGMQLLAADGYGEVRLDRAPQGLLEAPSAWLFGNEAQGLDEAERELATHRVAVPLYGAAESLNVGTAATVCLYGSAMAQHQGA</sequence>
<feature type="compositionally biased region" description="Basic and acidic residues" evidence="4">
    <location>
        <begin position="1"/>
        <end position="23"/>
    </location>
</feature>
<dbReference type="InterPro" id="IPR001537">
    <property type="entry name" value="SpoU_MeTrfase"/>
</dbReference>
<dbReference type="GO" id="GO:0032259">
    <property type="term" value="P:methylation"/>
    <property type="evidence" value="ECO:0007669"/>
    <property type="project" value="UniProtKB-KW"/>
</dbReference>
<dbReference type="Pfam" id="PF00588">
    <property type="entry name" value="SpoU_methylase"/>
    <property type="match status" value="1"/>
</dbReference>
<accession>A0A1I7MF71</accession>
<dbReference type="STRING" id="574650.SAMN04487966_101448"/>
<evidence type="ECO:0000256" key="3">
    <source>
        <dbReference type="ARBA" id="ARBA00022679"/>
    </source>
</evidence>
<evidence type="ECO:0000256" key="2">
    <source>
        <dbReference type="ARBA" id="ARBA00022603"/>
    </source>
</evidence>
<feature type="domain" description="RNA 2-O ribose methyltransferase substrate binding" evidence="5">
    <location>
        <begin position="53"/>
        <end position="142"/>
    </location>
</feature>
<dbReference type="SMART" id="SM00967">
    <property type="entry name" value="SpoU_sub_bind"/>
    <property type="match status" value="1"/>
</dbReference>
<dbReference type="Pfam" id="PF08032">
    <property type="entry name" value="SpoU_sub_bind"/>
    <property type="match status" value="1"/>
</dbReference>
<gene>
    <name evidence="6" type="ORF">SAMN04487966_101448</name>
</gene>
<dbReference type="InterPro" id="IPR013123">
    <property type="entry name" value="SpoU_subst-bd"/>
</dbReference>
<dbReference type="Proteomes" id="UP000198881">
    <property type="component" value="Unassembled WGS sequence"/>
</dbReference>
<dbReference type="GO" id="GO:0008173">
    <property type="term" value="F:RNA methyltransferase activity"/>
    <property type="evidence" value="ECO:0007669"/>
    <property type="project" value="InterPro"/>
</dbReference>
<dbReference type="SUPFAM" id="SSF55315">
    <property type="entry name" value="L30e-like"/>
    <property type="match status" value="1"/>
</dbReference>
<dbReference type="CDD" id="cd18095">
    <property type="entry name" value="SpoU-like_rRNA-MTase"/>
    <property type="match status" value="1"/>
</dbReference>
<protein>
    <submittedName>
        <fullName evidence="6">RNA methyltransferase, TrmH family</fullName>
    </submittedName>
</protein>
<dbReference type="GO" id="GO:0006396">
    <property type="term" value="P:RNA processing"/>
    <property type="evidence" value="ECO:0007669"/>
    <property type="project" value="InterPro"/>
</dbReference>
<dbReference type="Gene3D" id="3.40.1280.10">
    <property type="match status" value="1"/>
</dbReference>
<dbReference type="InterPro" id="IPR029064">
    <property type="entry name" value="Ribosomal_eL30-like_sf"/>
</dbReference>
<dbReference type="GO" id="GO:0005737">
    <property type="term" value="C:cytoplasm"/>
    <property type="evidence" value="ECO:0007669"/>
    <property type="project" value="UniProtKB-ARBA"/>
</dbReference>
<proteinExistence type="inferred from homology"/>
<keyword evidence="2 6" id="KW-0489">Methyltransferase</keyword>
<dbReference type="InterPro" id="IPR029028">
    <property type="entry name" value="Alpha/beta_knot_MTases"/>
</dbReference>
<evidence type="ECO:0000259" key="5">
    <source>
        <dbReference type="SMART" id="SM00967"/>
    </source>
</evidence>
<reference evidence="6 7" key="1">
    <citation type="submission" date="2016-10" db="EMBL/GenBank/DDBJ databases">
        <authorList>
            <person name="de Groot N.N."/>
        </authorList>
    </citation>
    <scope>NUCLEOTIDE SEQUENCE [LARGE SCALE GENOMIC DNA]</scope>
    <source>
        <strain evidence="6 7">CGMCC 1.7054</strain>
    </source>
</reference>
<keyword evidence="7" id="KW-1185">Reference proteome</keyword>
<dbReference type="SUPFAM" id="SSF75217">
    <property type="entry name" value="alpha/beta knot"/>
    <property type="match status" value="1"/>
</dbReference>
<dbReference type="Gene3D" id="3.30.1330.30">
    <property type="match status" value="1"/>
</dbReference>